<dbReference type="InterPro" id="IPR036388">
    <property type="entry name" value="WH-like_DNA-bd_sf"/>
</dbReference>
<dbReference type="RefSeq" id="WP_125752747.1">
    <property type="nucleotide sequence ID" value="NZ_JBHTON010000014.1"/>
</dbReference>
<keyword evidence="3" id="KW-1185">Reference proteome</keyword>
<dbReference type="Proteomes" id="UP001597252">
    <property type="component" value="Unassembled WGS sequence"/>
</dbReference>
<dbReference type="InterPro" id="IPR007737">
    <property type="entry name" value="Mga_HTH"/>
</dbReference>
<evidence type="ECO:0000313" key="2">
    <source>
        <dbReference type="EMBL" id="MFD1484752.1"/>
    </source>
</evidence>
<protein>
    <submittedName>
        <fullName evidence="2">Helix-turn-helix domain-containing protein</fullName>
    </submittedName>
</protein>
<accession>A0ABW4E5V0</accession>
<dbReference type="Gene3D" id="1.10.10.10">
    <property type="entry name" value="Winged helix-like DNA-binding domain superfamily/Winged helix DNA-binding domain"/>
    <property type="match status" value="1"/>
</dbReference>
<feature type="domain" description="Mga helix-turn-helix" evidence="1">
    <location>
        <begin position="90"/>
        <end position="160"/>
    </location>
</feature>
<sequence length="492" mass="55362">MDFAAIFLEKSDLQKYQLLQTLSALEATGKTIADLSNKLAFSYQRTYNLFQELSQDLAAMRHLAPAKMRQQLLSPGPLAISADHYLYDRLQHALPFLFFDYLVQGHQPSVNRFCAEHFISRSTLNRKLVTLRHFFAQYQIKLSLSRPGLIGPEPQIRLCLQTIYWQATHGETWPFSATPLAALKTQYQALPSGEAYPVFAQLDLYLIACSRLRIATGHVITALPLAAAPVYPVFDSASYPHLSAAQLAAENDFFAFYQATNLRLHTTTKQPASLSAWLPEALLVTQYLQQHLLQPSDAGYVALHANQRLIANIQRVTARFLAFGGNYPKACDFSMPERITARSQRLAEQLAQWLTTLPKTAPFDLLTQNAASFADAIRFLLAPYLLAAKPPARVNVKVLLAANDILNRQLSGFLDNLFFVTRMSELAPLTDADLVVCDAEMAQTPPVHRYLKTHPQALFSWYLDVTRTDFHQLYLKLSQLYQASLVPVHPKP</sequence>
<name>A0ABW4E5V0_9LACO</name>
<evidence type="ECO:0000313" key="3">
    <source>
        <dbReference type="Proteomes" id="UP001597252"/>
    </source>
</evidence>
<dbReference type="Pfam" id="PF05043">
    <property type="entry name" value="Mga"/>
    <property type="match status" value="1"/>
</dbReference>
<comment type="caution">
    <text evidence="2">The sequence shown here is derived from an EMBL/GenBank/DDBJ whole genome shotgun (WGS) entry which is preliminary data.</text>
</comment>
<proteinExistence type="predicted"/>
<reference evidence="3" key="1">
    <citation type="journal article" date="2019" name="Int. J. Syst. Evol. Microbiol.">
        <title>The Global Catalogue of Microorganisms (GCM) 10K type strain sequencing project: providing services to taxonomists for standard genome sequencing and annotation.</title>
        <authorList>
            <consortium name="The Broad Institute Genomics Platform"/>
            <consortium name="The Broad Institute Genome Sequencing Center for Infectious Disease"/>
            <person name="Wu L."/>
            <person name="Ma J."/>
        </authorList>
    </citation>
    <scope>NUCLEOTIDE SEQUENCE [LARGE SCALE GENOMIC DNA]</scope>
    <source>
        <strain evidence="3">CCM 8903</strain>
    </source>
</reference>
<evidence type="ECO:0000259" key="1">
    <source>
        <dbReference type="Pfam" id="PF05043"/>
    </source>
</evidence>
<organism evidence="2 3">
    <name type="scientific">Lacticaseibacillus baoqingensis</name>
    <dbReference type="NCBI Taxonomy" id="2486013"/>
    <lineage>
        <taxon>Bacteria</taxon>
        <taxon>Bacillati</taxon>
        <taxon>Bacillota</taxon>
        <taxon>Bacilli</taxon>
        <taxon>Lactobacillales</taxon>
        <taxon>Lactobacillaceae</taxon>
        <taxon>Lacticaseibacillus</taxon>
    </lineage>
</organism>
<gene>
    <name evidence="2" type="ORF">ACFQ5J_05865</name>
</gene>
<dbReference type="EMBL" id="JBHTON010000014">
    <property type="protein sequence ID" value="MFD1484752.1"/>
    <property type="molecule type" value="Genomic_DNA"/>
</dbReference>